<proteinExistence type="predicted"/>
<comment type="caution">
    <text evidence="1">The sequence shown here is derived from an EMBL/GenBank/DDBJ whole genome shotgun (WGS) entry which is preliminary data.</text>
</comment>
<protein>
    <submittedName>
        <fullName evidence="1">Uncharacterized protein</fullName>
    </submittedName>
</protein>
<reference evidence="1" key="1">
    <citation type="submission" date="2013-08" db="EMBL/GenBank/DDBJ databases">
        <title>Gene expansion shapes genome architecture in the human pathogen Lichtheimia corymbifera: an evolutionary genomics analysis in the ancient terrestrial Mucorales (Mucoromycotina).</title>
        <authorList>
            <person name="Schwartze V.U."/>
            <person name="Winter S."/>
            <person name="Shelest E."/>
            <person name="Marcet-Houben M."/>
            <person name="Horn F."/>
            <person name="Wehner S."/>
            <person name="Hoffmann K."/>
            <person name="Riege K."/>
            <person name="Sammeth M."/>
            <person name="Nowrousian M."/>
            <person name="Valiante V."/>
            <person name="Linde J."/>
            <person name="Jacobsen I.D."/>
            <person name="Marz M."/>
            <person name="Brakhage A.A."/>
            <person name="Gabaldon T."/>
            <person name="Bocker S."/>
            <person name="Voigt K."/>
        </authorList>
    </citation>
    <scope>NUCLEOTIDE SEQUENCE [LARGE SCALE GENOMIC DNA]</scope>
    <source>
        <strain evidence="1">FSU 9682</strain>
    </source>
</reference>
<dbReference type="VEuPathDB" id="FungiDB:LCOR_10602.1"/>
<name>A0A068SD92_9FUNG</name>
<gene>
    <name evidence="1" type="ORF">LCOR_10602.1</name>
</gene>
<dbReference type="Proteomes" id="UP000027586">
    <property type="component" value="Unassembled WGS sequence"/>
</dbReference>
<dbReference type="AlphaFoldDB" id="A0A068SD92"/>
<dbReference type="EMBL" id="CBTN010000075">
    <property type="protein sequence ID" value="CDH59797.1"/>
    <property type="molecule type" value="Genomic_DNA"/>
</dbReference>
<dbReference type="OrthoDB" id="10416792at2759"/>
<sequence length="187" mass="20916">MALAKYWYHYLKDKLVICPFIGRSFHQGIFLHTLWCREGLFVLPGVVSAKPYCFERRRSTLGFGGFLRSKQAVSIGSVYGCGCPGYRFHGFVNHLSYLQGVSLSMDLLGNVSLWCRGVYHYSSTCVDTLEALSASHILAYAISSRPDLFVAVHDVSLMTPTQKGRLMAATTDMADVYLLWVERDGAL</sequence>
<accession>A0A068SD92</accession>
<organism evidence="1 2">
    <name type="scientific">Lichtheimia corymbifera JMRC:FSU:9682</name>
    <dbReference type="NCBI Taxonomy" id="1263082"/>
    <lineage>
        <taxon>Eukaryota</taxon>
        <taxon>Fungi</taxon>
        <taxon>Fungi incertae sedis</taxon>
        <taxon>Mucoromycota</taxon>
        <taxon>Mucoromycotina</taxon>
        <taxon>Mucoromycetes</taxon>
        <taxon>Mucorales</taxon>
        <taxon>Lichtheimiaceae</taxon>
        <taxon>Lichtheimia</taxon>
    </lineage>
</organism>
<keyword evidence="2" id="KW-1185">Reference proteome</keyword>
<evidence type="ECO:0000313" key="1">
    <source>
        <dbReference type="EMBL" id="CDH59797.1"/>
    </source>
</evidence>
<evidence type="ECO:0000313" key="2">
    <source>
        <dbReference type="Proteomes" id="UP000027586"/>
    </source>
</evidence>